<evidence type="ECO:0000259" key="10">
    <source>
        <dbReference type="PROSITE" id="PS50188"/>
    </source>
</evidence>
<keyword evidence="4" id="KW-0862">Zinc</keyword>
<dbReference type="Gene3D" id="3.30.160.60">
    <property type="entry name" value="Classic Zinc Finger"/>
    <property type="match status" value="1"/>
</dbReference>
<dbReference type="GeneTree" id="ENSGT01150000286950"/>
<dbReference type="SUPFAM" id="SSF57845">
    <property type="entry name" value="B-box zinc-binding domain"/>
    <property type="match status" value="1"/>
</dbReference>
<keyword evidence="3 6" id="KW-0863">Zinc-finger</keyword>
<evidence type="ECO:0000256" key="2">
    <source>
        <dbReference type="ARBA" id="ARBA00022723"/>
    </source>
</evidence>
<dbReference type="SMART" id="SM00449">
    <property type="entry name" value="SPRY"/>
    <property type="match status" value="1"/>
</dbReference>
<protein>
    <submittedName>
        <fullName evidence="11">Tripartite motif-containing protein 16-like</fullName>
    </submittedName>
</protein>
<dbReference type="GO" id="GO:0008270">
    <property type="term" value="F:zinc ion binding"/>
    <property type="evidence" value="ECO:0007669"/>
    <property type="project" value="UniProtKB-KW"/>
</dbReference>
<evidence type="ECO:0000259" key="9">
    <source>
        <dbReference type="PROSITE" id="PS50119"/>
    </source>
</evidence>
<dbReference type="Gene3D" id="2.60.120.920">
    <property type="match status" value="1"/>
</dbReference>
<dbReference type="PRINTS" id="PR01407">
    <property type="entry name" value="BUTYPHLNCDUF"/>
</dbReference>
<evidence type="ECO:0000313" key="12">
    <source>
        <dbReference type="Proteomes" id="UP000694620"/>
    </source>
</evidence>
<dbReference type="InterPro" id="IPR000315">
    <property type="entry name" value="Znf_B-box"/>
</dbReference>
<dbReference type="OrthoDB" id="6270329at2759"/>
<evidence type="ECO:0000313" key="11">
    <source>
        <dbReference type="Ensembl" id="ENSECRP00000022197.1"/>
    </source>
</evidence>
<dbReference type="SUPFAM" id="SSF49899">
    <property type="entry name" value="Concanavalin A-like lectins/glucanases"/>
    <property type="match status" value="1"/>
</dbReference>
<dbReference type="InterPro" id="IPR001841">
    <property type="entry name" value="Znf_RING"/>
</dbReference>
<evidence type="ECO:0000256" key="4">
    <source>
        <dbReference type="ARBA" id="ARBA00022833"/>
    </source>
</evidence>
<dbReference type="Pfam" id="PF00622">
    <property type="entry name" value="SPRY"/>
    <property type="match status" value="1"/>
</dbReference>
<dbReference type="CDD" id="cd19769">
    <property type="entry name" value="Bbox2_TRIM16-like"/>
    <property type="match status" value="1"/>
</dbReference>
<keyword evidence="5" id="KW-0391">Immunity</keyword>
<reference evidence="11" key="2">
    <citation type="submission" date="2025-08" db="UniProtKB">
        <authorList>
            <consortium name="Ensembl"/>
        </authorList>
    </citation>
    <scope>IDENTIFICATION</scope>
</reference>
<dbReference type="SMART" id="SM00184">
    <property type="entry name" value="RING"/>
    <property type="match status" value="1"/>
</dbReference>
<dbReference type="SUPFAM" id="SSF57850">
    <property type="entry name" value="RING/U-box"/>
    <property type="match status" value="1"/>
</dbReference>
<dbReference type="PROSITE" id="PS50188">
    <property type="entry name" value="B302_SPRY"/>
    <property type="match status" value="1"/>
</dbReference>
<dbReference type="AlphaFoldDB" id="A0A8C4T037"/>
<dbReference type="GO" id="GO:0005737">
    <property type="term" value="C:cytoplasm"/>
    <property type="evidence" value="ECO:0007669"/>
    <property type="project" value="UniProtKB-ARBA"/>
</dbReference>
<dbReference type="Proteomes" id="UP000694620">
    <property type="component" value="Chromosome 12"/>
</dbReference>
<keyword evidence="2" id="KW-0479">Metal-binding</keyword>
<evidence type="ECO:0000256" key="1">
    <source>
        <dbReference type="ARBA" id="ARBA00022588"/>
    </source>
</evidence>
<proteinExistence type="predicted"/>
<dbReference type="Pfam" id="PF25600">
    <property type="entry name" value="TRIM_CC"/>
    <property type="match status" value="1"/>
</dbReference>
<dbReference type="Ensembl" id="ENSECRT00000022669.1">
    <property type="protein sequence ID" value="ENSECRP00000022197.1"/>
    <property type="gene ID" value="ENSECRG00000015020.1"/>
</dbReference>
<dbReference type="Pfam" id="PF13445">
    <property type="entry name" value="zf-RING_UBOX"/>
    <property type="match status" value="1"/>
</dbReference>
<dbReference type="SMART" id="SM00589">
    <property type="entry name" value="PRY"/>
    <property type="match status" value="1"/>
</dbReference>
<dbReference type="PROSITE" id="PS00518">
    <property type="entry name" value="ZF_RING_1"/>
    <property type="match status" value="1"/>
</dbReference>
<dbReference type="InterPro" id="IPR001870">
    <property type="entry name" value="B30.2/SPRY"/>
</dbReference>
<dbReference type="PANTHER" id="PTHR25465">
    <property type="entry name" value="B-BOX DOMAIN CONTAINING"/>
    <property type="match status" value="1"/>
</dbReference>
<accession>A0A8C4T037</accession>
<dbReference type="Pfam" id="PF13765">
    <property type="entry name" value="PRY"/>
    <property type="match status" value="1"/>
</dbReference>
<evidence type="ECO:0000259" key="8">
    <source>
        <dbReference type="PROSITE" id="PS50089"/>
    </source>
</evidence>
<keyword evidence="1" id="KW-0399">Innate immunity</keyword>
<dbReference type="PANTHER" id="PTHR25465:SF14">
    <property type="entry name" value="E3 UBIQUITIN-PROTEIN LIGASE TRIM65"/>
    <property type="match status" value="1"/>
</dbReference>
<reference evidence="11" key="1">
    <citation type="submission" date="2021-06" db="EMBL/GenBank/DDBJ databases">
        <authorList>
            <consortium name="Wellcome Sanger Institute Data Sharing"/>
        </authorList>
    </citation>
    <scope>NUCLEOTIDE SEQUENCE [LARGE SCALE GENOMIC DNA]</scope>
</reference>
<evidence type="ECO:0000256" key="5">
    <source>
        <dbReference type="ARBA" id="ARBA00022859"/>
    </source>
</evidence>
<dbReference type="InterPro" id="IPR051051">
    <property type="entry name" value="E3_ubiq-ligase_TRIM/RNF"/>
</dbReference>
<gene>
    <name evidence="11" type="primary">LOC114662975</name>
</gene>
<dbReference type="GeneID" id="114662975"/>
<dbReference type="GO" id="GO:0045087">
    <property type="term" value="P:innate immune response"/>
    <property type="evidence" value="ECO:0007669"/>
    <property type="project" value="UniProtKB-KW"/>
</dbReference>
<dbReference type="PROSITE" id="PS50089">
    <property type="entry name" value="ZF_RING_2"/>
    <property type="match status" value="1"/>
</dbReference>
<keyword evidence="12" id="KW-1185">Reference proteome</keyword>
<dbReference type="InterPro" id="IPR027370">
    <property type="entry name" value="Znf-RING_euk"/>
</dbReference>
<keyword evidence="7" id="KW-0175">Coiled coil</keyword>
<organism evidence="11 12">
    <name type="scientific">Erpetoichthys calabaricus</name>
    <name type="common">Rope fish</name>
    <name type="synonym">Calamoichthys calabaricus</name>
    <dbReference type="NCBI Taxonomy" id="27687"/>
    <lineage>
        <taxon>Eukaryota</taxon>
        <taxon>Metazoa</taxon>
        <taxon>Chordata</taxon>
        <taxon>Craniata</taxon>
        <taxon>Vertebrata</taxon>
        <taxon>Euteleostomi</taxon>
        <taxon>Actinopterygii</taxon>
        <taxon>Polypteriformes</taxon>
        <taxon>Polypteridae</taxon>
        <taxon>Erpetoichthys</taxon>
    </lineage>
</organism>
<dbReference type="Pfam" id="PF00643">
    <property type="entry name" value="zf-B_box"/>
    <property type="match status" value="1"/>
</dbReference>
<dbReference type="Gene3D" id="4.10.830.40">
    <property type="match status" value="1"/>
</dbReference>
<dbReference type="CDD" id="cd16040">
    <property type="entry name" value="SPRY_PRY_SNTX"/>
    <property type="match status" value="1"/>
</dbReference>
<evidence type="ECO:0000256" key="6">
    <source>
        <dbReference type="PROSITE-ProRule" id="PRU00024"/>
    </source>
</evidence>
<evidence type="ECO:0000256" key="7">
    <source>
        <dbReference type="SAM" id="Coils"/>
    </source>
</evidence>
<name>A0A8C4T037_ERPCA</name>
<feature type="coiled-coil region" evidence="7">
    <location>
        <begin position="256"/>
        <end position="293"/>
    </location>
</feature>
<evidence type="ECO:0000256" key="3">
    <source>
        <dbReference type="ARBA" id="ARBA00022771"/>
    </source>
</evidence>
<dbReference type="PROSITE" id="PS50119">
    <property type="entry name" value="ZF_BBOX"/>
    <property type="match status" value="1"/>
</dbReference>
<feature type="domain" description="B box-type" evidence="9">
    <location>
        <begin position="143"/>
        <end position="183"/>
    </location>
</feature>
<sequence>MADANVLRLQDDLICSICLETLTDPVSIPCGHNFCMKCISESWNHSSVCRCPQCRETFTPRPSLSRNTLLNEVIEKIKQMGPLLSQSYARPEDVECDACTGKKFRAVQSCLTCLASYCKIHLQPHCEGAAFKDHKLIAPDRNLQQKRCSKHHKCLEIFCKKDQMCICLLCVVTDHNTHEMVEVEKEREEKQKQLRSTILEIQTKLQERNKKLEEIKQAVEKTEIYADKELEESEKTFTELILRAEEILKNVKELITVQKNREVEKAARVREHLEKEIEELKRKNAELAELSETDDNIHFLQTFPSTSVLPGDEESLRFTVITDVSFGNLRKGLSCLKEHLEGISKMEIEKISRSGSEVLAPILQPSTPQSRDEFLQYSCPLTLDPSTAHRELHLSEGDRKARRGPVTRYRDHPDRFDCWPLVLCREALEDRHFYWEVEWTGDWIDIGVTYKGICRKGTSLDCGLGYNDKSWSLFCSDSRYSVRHNKIETVIPAHHSPRIGVYLDHPSGCLSFYSVSGTMTLLHTFKASFTEPLYPGFWVTDSLTICQTISEQHLPRVTS</sequence>
<dbReference type="InterPro" id="IPR017907">
    <property type="entry name" value="Znf_RING_CS"/>
</dbReference>
<feature type="coiled-coil region" evidence="7">
    <location>
        <begin position="180"/>
        <end position="232"/>
    </location>
</feature>
<dbReference type="InterPro" id="IPR058030">
    <property type="entry name" value="TRIM8/14/16/25/29/45/65_CC"/>
</dbReference>
<feature type="domain" description="B30.2/SPRY" evidence="10">
    <location>
        <begin position="361"/>
        <end position="554"/>
    </location>
</feature>
<dbReference type="InterPro" id="IPR003879">
    <property type="entry name" value="Butyrophylin_SPRY"/>
</dbReference>
<dbReference type="InterPro" id="IPR013320">
    <property type="entry name" value="ConA-like_dom_sf"/>
</dbReference>
<dbReference type="InterPro" id="IPR003877">
    <property type="entry name" value="SPRY_dom"/>
</dbReference>
<dbReference type="InterPro" id="IPR006574">
    <property type="entry name" value="PRY"/>
</dbReference>
<feature type="domain" description="RING-type" evidence="8">
    <location>
        <begin position="15"/>
        <end position="55"/>
    </location>
</feature>
<dbReference type="RefSeq" id="XP_028672557.1">
    <property type="nucleotide sequence ID" value="XM_028816724.2"/>
</dbReference>
<dbReference type="InterPro" id="IPR043136">
    <property type="entry name" value="B30.2/SPRY_sf"/>
</dbReference>
<reference evidence="11" key="3">
    <citation type="submission" date="2025-09" db="UniProtKB">
        <authorList>
            <consortium name="Ensembl"/>
        </authorList>
    </citation>
    <scope>IDENTIFICATION</scope>
</reference>
<dbReference type="Gene3D" id="3.30.40.10">
    <property type="entry name" value="Zinc/RING finger domain, C3HC4 (zinc finger)"/>
    <property type="match status" value="1"/>
</dbReference>
<dbReference type="InterPro" id="IPR013083">
    <property type="entry name" value="Znf_RING/FYVE/PHD"/>
</dbReference>